<accession>A0AAE0KMH0</accession>
<gene>
    <name evidence="8" type="ORF">B0T24DRAFT_663644</name>
</gene>
<comment type="similarity">
    <text evidence="5">Belongs to the class I-like SAM-binding methyltransferase superfamily. RsmB/NOP family.</text>
</comment>
<feature type="active site" description="Nucleophile" evidence="5">
    <location>
        <position position="471"/>
    </location>
</feature>
<feature type="compositionally biased region" description="Basic and acidic residues" evidence="6">
    <location>
        <begin position="557"/>
        <end position="584"/>
    </location>
</feature>
<dbReference type="Pfam" id="PF01189">
    <property type="entry name" value="Methyltr_RsmB-F"/>
    <property type="match status" value="1"/>
</dbReference>
<keyword evidence="1 5" id="KW-0489">Methyltransferase</keyword>
<dbReference type="GO" id="GO:0005730">
    <property type="term" value="C:nucleolus"/>
    <property type="evidence" value="ECO:0007669"/>
    <property type="project" value="TreeGrafter"/>
</dbReference>
<feature type="region of interest" description="Disordered" evidence="6">
    <location>
        <begin position="273"/>
        <end position="302"/>
    </location>
</feature>
<evidence type="ECO:0000313" key="9">
    <source>
        <dbReference type="Proteomes" id="UP001287356"/>
    </source>
</evidence>
<reference evidence="8" key="1">
    <citation type="journal article" date="2023" name="Mol. Phylogenet. Evol.">
        <title>Genome-scale phylogeny and comparative genomics of the fungal order Sordariales.</title>
        <authorList>
            <person name="Hensen N."/>
            <person name="Bonometti L."/>
            <person name="Westerberg I."/>
            <person name="Brannstrom I.O."/>
            <person name="Guillou S."/>
            <person name="Cros-Aarteil S."/>
            <person name="Calhoun S."/>
            <person name="Haridas S."/>
            <person name="Kuo A."/>
            <person name="Mondo S."/>
            <person name="Pangilinan J."/>
            <person name="Riley R."/>
            <person name="LaButti K."/>
            <person name="Andreopoulos B."/>
            <person name="Lipzen A."/>
            <person name="Chen C."/>
            <person name="Yan M."/>
            <person name="Daum C."/>
            <person name="Ng V."/>
            <person name="Clum A."/>
            <person name="Steindorff A."/>
            <person name="Ohm R.A."/>
            <person name="Martin F."/>
            <person name="Silar P."/>
            <person name="Natvig D.O."/>
            <person name="Lalanne C."/>
            <person name="Gautier V."/>
            <person name="Ament-Velasquez S.L."/>
            <person name="Kruys A."/>
            <person name="Hutchinson M.I."/>
            <person name="Powell A.J."/>
            <person name="Barry K."/>
            <person name="Miller A.N."/>
            <person name="Grigoriev I.V."/>
            <person name="Debuchy R."/>
            <person name="Gladieux P."/>
            <person name="Hiltunen Thoren M."/>
            <person name="Johannesson H."/>
        </authorList>
    </citation>
    <scope>NUCLEOTIDE SEQUENCE</scope>
    <source>
        <strain evidence="8">CBS 958.72</strain>
    </source>
</reference>
<dbReference type="PRINTS" id="PR02008">
    <property type="entry name" value="RCMTFAMILY"/>
</dbReference>
<evidence type="ECO:0000256" key="1">
    <source>
        <dbReference type="ARBA" id="ARBA00022603"/>
    </source>
</evidence>
<dbReference type="GO" id="GO:0070475">
    <property type="term" value="P:rRNA base methylation"/>
    <property type="evidence" value="ECO:0007669"/>
    <property type="project" value="TreeGrafter"/>
</dbReference>
<protein>
    <submittedName>
        <fullName evidence="8">S-adenosyl-L-methionine-dependent methyltransferase</fullName>
    </submittedName>
</protein>
<organism evidence="8 9">
    <name type="scientific">Lasiosphaeria ovina</name>
    <dbReference type="NCBI Taxonomy" id="92902"/>
    <lineage>
        <taxon>Eukaryota</taxon>
        <taxon>Fungi</taxon>
        <taxon>Dikarya</taxon>
        <taxon>Ascomycota</taxon>
        <taxon>Pezizomycotina</taxon>
        <taxon>Sordariomycetes</taxon>
        <taxon>Sordariomycetidae</taxon>
        <taxon>Sordariales</taxon>
        <taxon>Lasiosphaeriaceae</taxon>
        <taxon>Lasiosphaeria</taxon>
    </lineage>
</organism>
<feature type="region of interest" description="Disordered" evidence="6">
    <location>
        <begin position="555"/>
        <end position="677"/>
    </location>
</feature>
<reference evidence="8" key="2">
    <citation type="submission" date="2023-06" db="EMBL/GenBank/DDBJ databases">
        <authorList>
            <consortium name="Lawrence Berkeley National Laboratory"/>
            <person name="Haridas S."/>
            <person name="Hensen N."/>
            <person name="Bonometti L."/>
            <person name="Westerberg I."/>
            <person name="Brannstrom I.O."/>
            <person name="Guillou S."/>
            <person name="Cros-Aarteil S."/>
            <person name="Calhoun S."/>
            <person name="Kuo A."/>
            <person name="Mondo S."/>
            <person name="Pangilinan J."/>
            <person name="Riley R."/>
            <person name="Labutti K."/>
            <person name="Andreopoulos B."/>
            <person name="Lipzen A."/>
            <person name="Chen C."/>
            <person name="Yanf M."/>
            <person name="Daum C."/>
            <person name="Ng V."/>
            <person name="Clum A."/>
            <person name="Steindorff A."/>
            <person name="Ohm R."/>
            <person name="Martin F."/>
            <person name="Silar P."/>
            <person name="Natvig D."/>
            <person name="Lalanne C."/>
            <person name="Gautier V."/>
            <person name="Ament-Velasquez S.L."/>
            <person name="Kruys A."/>
            <person name="Hutchinson M.I."/>
            <person name="Powell A.J."/>
            <person name="Barry K."/>
            <person name="Miller A.N."/>
            <person name="Grigoriev I.V."/>
            <person name="Debuchy R."/>
            <person name="Gladieux P."/>
            <person name="Thoren M.H."/>
            <person name="Johannesson H."/>
        </authorList>
    </citation>
    <scope>NUCLEOTIDE SEQUENCE</scope>
    <source>
        <strain evidence="8">CBS 958.72</strain>
    </source>
</reference>
<dbReference type="FunFam" id="3.30.70.1170:FF:000006">
    <property type="entry name" value="NOL1/NOP2/Sun domain family protein"/>
    <property type="match status" value="1"/>
</dbReference>
<evidence type="ECO:0000256" key="6">
    <source>
        <dbReference type="SAM" id="MobiDB-lite"/>
    </source>
</evidence>
<dbReference type="PANTHER" id="PTHR22807:SF4">
    <property type="entry name" value="28S RRNA (CYTOSINE-C(5))-METHYLTRANSFERASE"/>
    <property type="match status" value="1"/>
</dbReference>
<feature type="binding site" evidence="5">
    <location>
        <position position="307"/>
    </location>
    <ligand>
        <name>S-adenosyl-L-methionine</name>
        <dbReference type="ChEBI" id="CHEBI:59789"/>
    </ligand>
</feature>
<evidence type="ECO:0000313" key="8">
    <source>
        <dbReference type="EMBL" id="KAK3379463.1"/>
    </source>
</evidence>
<dbReference type="InterPro" id="IPR023267">
    <property type="entry name" value="RCMT"/>
</dbReference>
<dbReference type="Proteomes" id="UP001287356">
    <property type="component" value="Unassembled WGS sequence"/>
</dbReference>
<name>A0AAE0KMH0_9PEZI</name>
<dbReference type="GO" id="GO:0008173">
    <property type="term" value="F:RNA methyltransferase activity"/>
    <property type="evidence" value="ECO:0007669"/>
    <property type="project" value="InterPro"/>
</dbReference>
<dbReference type="InterPro" id="IPR048889">
    <property type="entry name" value="NSUN5_RCM1_N"/>
</dbReference>
<keyword evidence="3 5" id="KW-0949">S-adenosyl-L-methionine</keyword>
<dbReference type="GO" id="GO:0003723">
    <property type="term" value="F:RNA binding"/>
    <property type="evidence" value="ECO:0007669"/>
    <property type="project" value="UniProtKB-UniRule"/>
</dbReference>
<feature type="compositionally biased region" description="Polar residues" evidence="6">
    <location>
        <begin position="381"/>
        <end position="391"/>
    </location>
</feature>
<dbReference type="InterPro" id="IPR049560">
    <property type="entry name" value="MeTrfase_RsmB-F_NOP2_cat"/>
</dbReference>
<dbReference type="Gene3D" id="3.30.70.1170">
    <property type="entry name" value="Sun protein, domain 3"/>
    <property type="match status" value="1"/>
</dbReference>
<feature type="compositionally biased region" description="Acidic residues" evidence="6">
    <location>
        <begin position="603"/>
        <end position="633"/>
    </location>
</feature>
<feature type="binding site" evidence="5">
    <location>
        <position position="356"/>
    </location>
    <ligand>
        <name>S-adenosyl-L-methionine</name>
        <dbReference type="ChEBI" id="CHEBI:59789"/>
    </ligand>
</feature>
<keyword evidence="4 5" id="KW-0694">RNA-binding</keyword>
<dbReference type="PANTHER" id="PTHR22807">
    <property type="entry name" value="NOP2 YEAST -RELATED NOL1/NOP2/FMU SUN DOMAIN-CONTAINING"/>
    <property type="match status" value="1"/>
</dbReference>
<evidence type="ECO:0000256" key="5">
    <source>
        <dbReference type="PROSITE-ProRule" id="PRU01023"/>
    </source>
</evidence>
<feature type="region of interest" description="Disordered" evidence="6">
    <location>
        <begin position="375"/>
        <end position="427"/>
    </location>
</feature>
<proteinExistence type="inferred from homology"/>
<feature type="domain" description="SAM-dependent MTase RsmB/NOP-type" evidence="7">
    <location>
        <begin position="135"/>
        <end position="552"/>
    </location>
</feature>
<sequence length="677" mass="72532">MSLYHEAAGILLGPTSHGGSLKSRVFGNKDKDKELKSPPAAVYALALESSKWSPVLKEVIENAQLLQKERKLTPVLAVLLVHDFLVAKGGIALPQTHGLRAAVERHKARLTSEFTRARLRRKCSSVDALRHLVEADARTGPVHPRWIRVNTLKTTVDDQLETTFAGWDVVPTVQDVIRAATESPPKRVLCLDGHIPNLIAVPPGPVFDFAKAEAYKTGALILQDKASCFPAYLLDPRPEDGDIIDACAAPGNKTTHLAAILAERGAFGLESVPAGASAPQQKKKKQKQKGKGQGQGQSEQPTIFAFEKDKHRAQTLDRMVNLAGSDGVTVVHPGHDFLKADPTAAQFRNVRALLLDPSCSGSGIVSRDDAPELFLPADASAPNSNSTTPTGTKDKHHNKKRKRPQASTRNDDDNSSKPLPQLVGDDGETVTVLSSDAELRARIAALASFQLALLQHAFSFPAARRITYSTCSVHAGENEHVVLAALASPAARTNGWRLLARADQPRGMRDWSVRGDAAACAGDEAVADACVRANRDDGRGVMGFFVAAFVRDALGPDGEKKGGEGEEDGPFVRDDNGRIVRDQHGIPTLKATGDKAVTVDEFYGVEDDDSSDNDSDDSDSDSDTEDEREEDSDGPFARDAHGRIIRDGAGLPTLKSTGRTVQLGGGGGADEWGGFED</sequence>
<dbReference type="Pfam" id="PF21148">
    <property type="entry name" value="NSUN5_fdxn-like"/>
    <property type="match status" value="1"/>
</dbReference>
<comment type="caution">
    <text evidence="8">The sequence shown here is derived from an EMBL/GenBank/DDBJ whole genome shotgun (WGS) entry which is preliminary data.</text>
</comment>
<dbReference type="InterPro" id="IPR029063">
    <property type="entry name" value="SAM-dependent_MTases_sf"/>
</dbReference>
<evidence type="ECO:0000256" key="4">
    <source>
        <dbReference type="ARBA" id="ARBA00022884"/>
    </source>
</evidence>
<dbReference type="PROSITE" id="PS51686">
    <property type="entry name" value="SAM_MT_RSMB_NOP"/>
    <property type="match status" value="1"/>
</dbReference>
<comment type="caution">
    <text evidence="5">Lacks conserved residue(s) required for the propagation of feature annotation.</text>
</comment>
<keyword evidence="2 5" id="KW-0808">Transferase</keyword>
<feature type="binding site" evidence="5">
    <location>
        <begin position="247"/>
        <end position="253"/>
    </location>
    <ligand>
        <name>S-adenosyl-L-methionine</name>
        <dbReference type="ChEBI" id="CHEBI:59789"/>
    </ligand>
</feature>
<dbReference type="SUPFAM" id="SSF53335">
    <property type="entry name" value="S-adenosyl-L-methionine-dependent methyltransferases"/>
    <property type="match status" value="1"/>
</dbReference>
<dbReference type="InterPro" id="IPR049561">
    <property type="entry name" value="NSUN5_7_fdxn-like"/>
</dbReference>
<feature type="compositionally biased region" description="Basic residues" evidence="6">
    <location>
        <begin position="394"/>
        <end position="404"/>
    </location>
</feature>
<dbReference type="Pfam" id="PF21153">
    <property type="entry name" value="NSUN5_N"/>
    <property type="match status" value="1"/>
</dbReference>
<evidence type="ECO:0000256" key="3">
    <source>
        <dbReference type="ARBA" id="ARBA00022691"/>
    </source>
</evidence>
<dbReference type="EMBL" id="JAULSN010000002">
    <property type="protein sequence ID" value="KAK3379463.1"/>
    <property type="molecule type" value="Genomic_DNA"/>
</dbReference>
<dbReference type="Gene3D" id="3.40.50.150">
    <property type="entry name" value="Vaccinia Virus protein VP39"/>
    <property type="match status" value="1"/>
</dbReference>
<feature type="compositionally biased region" description="Basic and acidic residues" evidence="6">
    <location>
        <begin position="636"/>
        <end position="646"/>
    </location>
</feature>
<keyword evidence="9" id="KW-1185">Reference proteome</keyword>
<evidence type="ECO:0000259" key="7">
    <source>
        <dbReference type="PROSITE" id="PS51686"/>
    </source>
</evidence>
<dbReference type="InterPro" id="IPR001678">
    <property type="entry name" value="MeTrfase_RsmB-F_NOP2_dom"/>
</dbReference>
<dbReference type="AlphaFoldDB" id="A0AAE0KMH0"/>
<feature type="compositionally biased region" description="Basic residues" evidence="6">
    <location>
        <begin position="281"/>
        <end position="290"/>
    </location>
</feature>
<evidence type="ECO:0000256" key="2">
    <source>
        <dbReference type="ARBA" id="ARBA00022679"/>
    </source>
</evidence>